<keyword evidence="3" id="KW-1185">Reference proteome</keyword>
<accession>A0ABT4A2E8</accession>
<sequence length="203" mass="20354">MSRLRSTRLIVSVAALATIAAPFVFGAMFPGYSHVRDYISELGAAGAPDASAVNLFTFLPTGLLFIAAAFSLKGVLPRHRAVTAGLALISLAGGSYIGAAFVPCDAGCPATGSGQQVLHNLIGLAGYLGAGLGLGLVGAGGSSRTVGRFAIAAGVVVIAGLVVMGAPEAEPWRGLAQRIVECAIVGWMVLAAFSSEAADARTP</sequence>
<evidence type="ECO:0000256" key="1">
    <source>
        <dbReference type="SAM" id="Phobius"/>
    </source>
</evidence>
<dbReference type="Pfam" id="PF06197">
    <property type="entry name" value="DUF998"/>
    <property type="match status" value="1"/>
</dbReference>
<keyword evidence="1" id="KW-0472">Membrane</keyword>
<feature type="transmembrane region" description="Helical" evidence="1">
    <location>
        <begin position="82"/>
        <end position="102"/>
    </location>
</feature>
<evidence type="ECO:0000313" key="2">
    <source>
        <dbReference type="EMBL" id="MCY1075827.1"/>
    </source>
</evidence>
<dbReference type="Proteomes" id="UP001207654">
    <property type="component" value="Unassembled WGS sequence"/>
</dbReference>
<feature type="transmembrane region" description="Helical" evidence="1">
    <location>
        <begin position="50"/>
        <end position="70"/>
    </location>
</feature>
<reference evidence="2 3" key="1">
    <citation type="submission" date="2022-11" db="EMBL/GenBank/DDBJ databases">
        <title>Minimal conservation of predation-associated metabolite biosynthetic gene clusters underscores biosynthetic potential of Myxococcota including descriptions for ten novel species: Archangium lansinium sp. nov., Myxococcus landrumus sp. nov., Nannocystis bai.</title>
        <authorList>
            <person name="Ahearne A."/>
            <person name="Stevens C."/>
            <person name="Phillips K."/>
        </authorList>
    </citation>
    <scope>NUCLEOTIDE SEQUENCE [LARGE SCALE GENOMIC DNA]</scope>
    <source>
        <strain evidence="2 3">MIWBW</strain>
    </source>
</reference>
<dbReference type="RefSeq" id="WP_267534741.1">
    <property type="nucleotide sequence ID" value="NZ_JAPNKA010000001.1"/>
</dbReference>
<name>A0ABT4A2E8_9BACT</name>
<keyword evidence="1" id="KW-0812">Transmembrane</keyword>
<feature type="transmembrane region" description="Helical" evidence="1">
    <location>
        <begin position="149"/>
        <end position="169"/>
    </location>
</feature>
<dbReference type="InterPro" id="IPR009339">
    <property type="entry name" value="DUF998"/>
</dbReference>
<feature type="transmembrane region" description="Helical" evidence="1">
    <location>
        <begin position="175"/>
        <end position="193"/>
    </location>
</feature>
<gene>
    <name evidence="2" type="ORF">OV287_15245</name>
</gene>
<dbReference type="EMBL" id="JAPNKA010000001">
    <property type="protein sequence ID" value="MCY1075827.1"/>
    <property type="molecule type" value="Genomic_DNA"/>
</dbReference>
<protein>
    <submittedName>
        <fullName evidence="2">DUF998 domain-containing protein</fullName>
    </submittedName>
</protein>
<organism evidence="2 3">
    <name type="scientific">Archangium lansingense</name>
    <dbReference type="NCBI Taxonomy" id="2995310"/>
    <lineage>
        <taxon>Bacteria</taxon>
        <taxon>Pseudomonadati</taxon>
        <taxon>Myxococcota</taxon>
        <taxon>Myxococcia</taxon>
        <taxon>Myxococcales</taxon>
        <taxon>Cystobacterineae</taxon>
        <taxon>Archangiaceae</taxon>
        <taxon>Archangium</taxon>
    </lineage>
</organism>
<feature type="transmembrane region" description="Helical" evidence="1">
    <location>
        <begin position="117"/>
        <end position="137"/>
    </location>
</feature>
<comment type="caution">
    <text evidence="2">The sequence shown here is derived from an EMBL/GenBank/DDBJ whole genome shotgun (WGS) entry which is preliminary data.</text>
</comment>
<keyword evidence="1" id="KW-1133">Transmembrane helix</keyword>
<proteinExistence type="predicted"/>
<evidence type="ECO:0000313" key="3">
    <source>
        <dbReference type="Proteomes" id="UP001207654"/>
    </source>
</evidence>